<dbReference type="Proteomes" id="UP000515159">
    <property type="component" value="Chromosome 16"/>
</dbReference>
<organism evidence="4 5">
    <name type="scientific">Geotrypetes seraphini</name>
    <name type="common">Gaboon caecilian</name>
    <name type="synonym">Caecilia seraphini</name>
    <dbReference type="NCBI Taxonomy" id="260995"/>
    <lineage>
        <taxon>Eukaryota</taxon>
        <taxon>Metazoa</taxon>
        <taxon>Chordata</taxon>
        <taxon>Craniata</taxon>
        <taxon>Vertebrata</taxon>
        <taxon>Euteleostomi</taxon>
        <taxon>Amphibia</taxon>
        <taxon>Gymnophiona</taxon>
        <taxon>Geotrypetes</taxon>
    </lineage>
</organism>
<protein>
    <submittedName>
        <fullName evidence="5">Rho guanine nucleotide exchange factor 40</fullName>
    </submittedName>
</protein>
<feature type="region of interest" description="Disordered" evidence="1">
    <location>
        <begin position="360"/>
        <end position="379"/>
    </location>
</feature>
<feature type="compositionally biased region" description="Basic and acidic residues" evidence="1">
    <location>
        <begin position="670"/>
        <end position="681"/>
    </location>
</feature>
<feature type="region of interest" description="Disordered" evidence="1">
    <location>
        <begin position="525"/>
        <end position="557"/>
    </location>
</feature>
<evidence type="ECO:0000313" key="5">
    <source>
        <dbReference type="RefSeq" id="XP_033780102.1"/>
    </source>
</evidence>
<feature type="region of interest" description="Disordered" evidence="1">
    <location>
        <begin position="1280"/>
        <end position="1314"/>
    </location>
</feature>
<feature type="region of interest" description="Disordered" evidence="1">
    <location>
        <begin position="1335"/>
        <end position="1360"/>
    </location>
</feature>
<evidence type="ECO:0000259" key="3">
    <source>
        <dbReference type="PROSITE" id="PS50010"/>
    </source>
</evidence>
<feature type="compositionally biased region" description="Basic residues" evidence="1">
    <location>
        <begin position="648"/>
        <end position="662"/>
    </location>
</feature>
<dbReference type="InParanoid" id="A0A6P8NUL3"/>
<dbReference type="PROSITE" id="PS50003">
    <property type="entry name" value="PH_DOMAIN"/>
    <property type="match status" value="1"/>
</dbReference>
<dbReference type="InterPro" id="IPR035899">
    <property type="entry name" value="DBL_dom_sf"/>
</dbReference>
<dbReference type="InterPro" id="IPR052231">
    <property type="entry name" value="Rho_GEF_signaling-related"/>
</dbReference>
<dbReference type="PANTHER" id="PTHR45845:SF5">
    <property type="entry name" value="RHO GUANINE NUCLEOTIDE EXCHANGE FACTOR 40"/>
    <property type="match status" value="1"/>
</dbReference>
<feature type="region of interest" description="Disordered" evidence="1">
    <location>
        <begin position="1888"/>
        <end position="1977"/>
    </location>
</feature>
<feature type="region of interest" description="Disordered" evidence="1">
    <location>
        <begin position="591"/>
        <end position="704"/>
    </location>
</feature>
<dbReference type="PROSITE" id="PS50010">
    <property type="entry name" value="DH_2"/>
    <property type="match status" value="1"/>
</dbReference>
<dbReference type="Pfam" id="PF00621">
    <property type="entry name" value="RhoGEF"/>
    <property type="match status" value="1"/>
</dbReference>
<feature type="region of interest" description="Disordered" evidence="1">
    <location>
        <begin position="213"/>
        <end position="263"/>
    </location>
</feature>
<dbReference type="FunCoup" id="A0A6P8NUL3">
    <property type="interactions" value="633"/>
</dbReference>
<sequence>MNPEPVEDCIHNTLSALYPPFDATAPTLFCQVFEVVARTYREDALRYTIEFLIPAKHILQRVQQEACSQYNGFLFCHEGWPLCLHEKIVVQLSSLPWQHLRSGDFYLQVVPYLECSPRLVLKCLSPDGYSVQEVLIPEDSYSYIFTVEWLNGINKDRNTGRLENCLLAVDDQVLRVPWSDVVYPQFVHKDEFIVGKRCSLDLMSPESLVPGHVPEILGARSPGDGRISNSDAKDCQVSQENRDKKSEIAGSTTSVDPSDRSELENIEGEYVELLEISLPLKDSGNKREIFVEDHSIFKTKTVPTRKGHGKGKNKRHRPWLHQKMPKEEIVPGKNQGHQTWEGGKPVGEKSYTEFQIIQNEGTNQTESHSNSEEQEKVGEDCISPSVAKLLVQAKADLEEAEINYAKAEEKPKKPSTDLPNQMEYRLDDTSKAISMQSTHTPSDAIMGESESTLFQMACANSEIRREEASEDQSSSLVDLRDQQMIHKYGYNQSSFPPTEATIGGDNITVQFSSFVAIKKQELQSMAGPTPTVDKNLAHTKKSPDKKKEEGSQDIKRDLPGACLDLQTRAGPNPDEGSTLYEGIKENGEVMKGLEVQSSALQDPDKHGPESKKTGKESHEGRTSNLAERAIIGSERAENNPEPLVNITPKKHGKGKRKKKKGNCKGGARSAEQKDKSRDPAKLSKAQEAMKDPKIEPQVQGTGPDLEQVKDLQVTGSMAVHDTGSLSEKEVLEVAGVTIGPDVQAEDDRLEEQSTLDEEAVDHHALPSLPGDAGEVEQPKAVSLPSGGKETQIPQDPLVPAPPLPEEPPPRQEVNWDILQSGIFSLTGGVDRSGSALLTVNPWALESWRDASYSARDLIGTLVHLHSLLRKEVQELGMTLILDLRSSSSPPPAVVFQALKEFQEMSPQFLSSILILMETTETDATPFPEGLSTLQGTERIRLEDLQKHASLDQLPPSFGGTLAYSHNEWMQNQRTLDSLSQLCLEVLRSLIEVIDDMEASSYPEASEDIPSLIAQQQEMMKKVLLDGRLSELQRSGGALIARLQKSPNHRNHNAAAFELYEEVDEAIHRLVRLSNQRLRGLESRLELRRHQEQLQEILVWISDKGERRLAGAGVQDVEEPMKALRQALEDFRNFRTLAKEKVTQGLDVLRQIESWEISPPPDRSDLRQQLETFAQRLERKEDELQKSLHLYEFFQRAHEWALEGVRRLAAIGEGSGSPRQRQEALVSLAQYQQQHPEIPEKLFKEAKASALELQDQTALREWAQCWFKCQEIRKIVQKKTEAALEGTKRPPLPPPASRSPEVHRKRSDSVSLAPSKGEGRKFWGFGSMLSPSRSMTSLFMSPTTSGPLDTSSSQSLSPFGELAETTDEESVFDIPSQPFDIQAPTLPVGEKIPWESRKRGPASEGSASPFPRPRAFRGLLKKAQSMDSPVPPSTDPAKPSWGQRALSEPGTGQGNVGVYIKGLEVSSTEVVDRTCSPKEHVMIGRGGSLMADAPWGGTPRMERKRRICNLQRLMMETISQEREYVAWLNHLLETHRKEPETWRDEAPQEQRLDWSALWWNLEKLQAFHTGYFLKELEGCLSHPLRVATCFLRYADQVSLYALYVKNRRKVEPILSIPGVFFKSRQEELKDSIGLSQHLQRPLEQLDQYQHFLEEMARECEPELVQEYQCLRAAQELVTSQVHHGRNLAAVDAIRGFEVDLKEQGQLLLRDEFTIFSGRKRAQRQVFLFQNLLLLSKLKITDSGQETYGYKQSFKTADMGLTEDIGDSGLRFEVWFRRKKSREAYVFQAGSTEVKQRWTSVIAQLLWTQASQNKDSQQMAVGNKSFLDLRASFGAISERAISALLTGKGARTRASVAVSAFDHSGPFCERTPPPCSASMLGPLNLQLSGSPVSGRLGSPGASSLPGRIEEEESWDPEMSLGRFDCGESRESQQDRSQNSRETGEGMKGSHSRSLSVPGGITQQQGLIQEPVMSNPSTSV</sequence>
<feature type="compositionally biased region" description="Basic and acidic residues" evidence="1">
    <location>
        <begin position="369"/>
        <end position="379"/>
    </location>
</feature>
<feature type="compositionally biased region" description="Polar residues" evidence="1">
    <location>
        <begin position="1958"/>
        <end position="1977"/>
    </location>
</feature>
<dbReference type="SUPFAM" id="SSF50729">
    <property type="entry name" value="PH domain-like"/>
    <property type="match status" value="1"/>
</dbReference>
<dbReference type="GeneID" id="117350156"/>
<name>A0A6P8NUL3_GEOSA</name>
<evidence type="ECO:0000313" key="4">
    <source>
        <dbReference type="Proteomes" id="UP000515159"/>
    </source>
</evidence>
<dbReference type="SUPFAM" id="SSF52087">
    <property type="entry name" value="CRAL/TRIO domain"/>
    <property type="match status" value="1"/>
</dbReference>
<evidence type="ECO:0000259" key="2">
    <source>
        <dbReference type="PROSITE" id="PS50003"/>
    </source>
</evidence>
<dbReference type="SMART" id="SM00233">
    <property type="entry name" value="PH"/>
    <property type="match status" value="1"/>
</dbReference>
<dbReference type="PANTHER" id="PTHR45845">
    <property type="entry name" value="RHO GUANINE NUCLEOTIDE EXCHANGE FACTOR-RELATED"/>
    <property type="match status" value="1"/>
</dbReference>
<feature type="compositionally biased region" description="Pro residues" evidence="1">
    <location>
        <begin position="796"/>
        <end position="806"/>
    </location>
</feature>
<dbReference type="InterPro" id="IPR001849">
    <property type="entry name" value="PH_domain"/>
</dbReference>
<dbReference type="InterPro" id="IPR055251">
    <property type="entry name" value="SOS1_NGEF_PH"/>
</dbReference>
<dbReference type="GO" id="GO:0005085">
    <property type="term" value="F:guanyl-nucleotide exchange factor activity"/>
    <property type="evidence" value="ECO:0007669"/>
    <property type="project" value="InterPro"/>
</dbReference>
<reference evidence="5" key="1">
    <citation type="submission" date="2025-08" db="UniProtKB">
        <authorList>
            <consortium name="RefSeq"/>
        </authorList>
    </citation>
    <scope>IDENTIFICATION</scope>
</reference>
<dbReference type="RefSeq" id="XP_033780102.1">
    <property type="nucleotide sequence ID" value="XM_033924211.1"/>
</dbReference>
<dbReference type="InterPro" id="IPR011993">
    <property type="entry name" value="PH-like_dom_sf"/>
</dbReference>
<feature type="compositionally biased region" description="Polar residues" evidence="1">
    <location>
        <begin position="1335"/>
        <end position="1356"/>
    </location>
</feature>
<evidence type="ECO:0000256" key="1">
    <source>
        <dbReference type="SAM" id="MobiDB-lite"/>
    </source>
</evidence>
<dbReference type="CTD" id="55701"/>
<dbReference type="Pfam" id="PF22697">
    <property type="entry name" value="SOS1_NGEF_PH"/>
    <property type="match status" value="1"/>
</dbReference>
<accession>A0A6P8NUL3</accession>
<gene>
    <name evidence="5" type="primary">ARHGEF40</name>
</gene>
<dbReference type="KEGG" id="gsh:117350156"/>
<feature type="compositionally biased region" description="Basic and acidic residues" evidence="1">
    <location>
        <begin position="1922"/>
        <end position="1942"/>
    </location>
</feature>
<dbReference type="InterPro" id="IPR036865">
    <property type="entry name" value="CRAL-TRIO_dom_sf"/>
</dbReference>
<feature type="region of interest" description="Disordered" evidence="1">
    <location>
        <begin position="764"/>
        <end position="811"/>
    </location>
</feature>
<feature type="compositionally biased region" description="Basic and acidic residues" evidence="1">
    <location>
        <begin position="541"/>
        <end position="557"/>
    </location>
</feature>
<dbReference type="SUPFAM" id="SSF48065">
    <property type="entry name" value="DBL homology domain (DH-domain)"/>
    <property type="match status" value="1"/>
</dbReference>
<dbReference type="InterPro" id="IPR000219">
    <property type="entry name" value="DH_dom"/>
</dbReference>
<dbReference type="OrthoDB" id="6152532at2759"/>
<feature type="domain" description="DH" evidence="3">
    <location>
        <begin position="1508"/>
        <end position="1686"/>
    </location>
</feature>
<feature type="region of interest" description="Disordered" evidence="1">
    <location>
        <begin position="1377"/>
        <end position="1452"/>
    </location>
</feature>
<keyword evidence="4" id="KW-1185">Reference proteome</keyword>
<dbReference type="Gene3D" id="2.30.29.30">
    <property type="entry name" value="Pleckstrin-homology domain (PH domain)/Phosphotyrosine-binding domain (PTB)"/>
    <property type="match status" value="1"/>
</dbReference>
<proteinExistence type="predicted"/>
<dbReference type="Gene3D" id="1.20.58.60">
    <property type="match status" value="1"/>
</dbReference>
<feature type="domain" description="PH" evidence="2">
    <location>
        <begin position="1698"/>
        <end position="1805"/>
    </location>
</feature>
<feature type="compositionally biased region" description="Basic and acidic residues" evidence="1">
    <location>
        <begin position="602"/>
        <end position="621"/>
    </location>
</feature>
<dbReference type="Gene3D" id="1.20.900.10">
    <property type="entry name" value="Dbl homology (DH) domain"/>
    <property type="match status" value="1"/>
</dbReference>